<sequence length="798" mass="88549">MPRRRRDRTRDLDFEIHVDSSCDTLLKPEDLITMDRQAAAALDTHAHDECHGQDDCGGFQPDGKGGEPANDSHEPSSPRPASPMSAQEQADNAAEMEDATPRRQSVGSTASRITAGSSRRASRCTEELIYAVARDDPADTIDPKDGDSDDAEAEAGDSSSHHENEDDVFSDNSPRSSMGSMSETEQAKIEQALSQRNITQRTRSPRISDIPPSDQDEDFMPTIRGIPRPPFRSPSSVQAMQMNSPPPSPYGTPRSARRTPLPTVSRLGSPSITAQYSPKKTPPRFKRATPPLVLLHVTLLPLRWSLGQVLDRATPADLSPEAKTLREAWRQLQDRTGDTVSDRGILLPHPQNDYEVLEERLLEALELPLRRRARILECGHYLGPANEITMREDMDSDADDDEYAESYADSFNAAARAALDKTHWCRTCHSDIRYDSLGEGKVFRVKVYASNGLMRAGAWAACWKEMERVDVELEPIVDGALQEELSALAVEHQKVLEMQQALAEDQATAAETDDEEEVDEEEAYDEHYEHHPDEEDSYLEQEQDLVREHELRSSLSPHEDVRQGATPVPDDEGHHARYEEERIRDFHERNTPQPHHDGSSASNRQHGGYTPQESTTSPPRTDRAQAYKQASLPELILEALRVLMQDKKNAMIGLLSVLILMLAIRGGRPAHDSVSFQPMMEKPNVRVMPMKEPVVQAVFEQQSQEQMSAGTQVSQSTASSAFASSATAASVSDVSLDPCGSLGELQPIPVMSTSTLRIIETWRVVETVTETARETLTETQTVSVEVPLETDALAIRGI</sequence>
<feature type="compositionally biased region" description="Polar residues" evidence="1">
    <location>
        <begin position="266"/>
        <end position="278"/>
    </location>
</feature>
<keyword evidence="3" id="KW-1185">Reference proteome</keyword>
<name>A0A0F7ZZL4_9HYPO</name>
<feature type="compositionally biased region" description="Polar residues" evidence="1">
    <location>
        <begin position="599"/>
        <end position="619"/>
    </location>
</feature>
<dbReference type="AlphaFoldDB" id="A0A0F7ZZL4"/>
<feature type="compositionally biased region" description="Polar residues" evidence="1">
    <location>
        <begin position="102"/>
        <end position="119"/>
    </location>
</feature>
<reference evidence="2 3" key="1">
    <citation type="journal article" date="2014" name="Genome Biol. Evol.">
        <title>Comparative genomics and transcriptomics analyses reveal divergent lifestyle features of nematode endoparasitic fungus Hirsutella minnesotensis.</title>
        <authorList>
            <person name="Lai Y."/>
            <person name="Liu K."/>
            <person name="Zhang X."/>
            <person name="Zhang X."/>
            <person name="Li K."/>
            <person name="Wang N."/>
            <person name="Shu C."/>
            <person name="Wu Y."/>
            <person name="Wang C."/>
            <person name="Bushley K.E."/>
            <person name="Xiang M."/>
            <person name="Liu X."/>
        </authorList>
    </citation>
    <scope>NUCLEOTIDE SEQUENCE [LARGE SCALE GENOMIC DNA]</scope>
    <source>
        <strain evidence="2 3">3608</strain>
    </source>
</reference>
<feature type="compositionally biased region" description="Basic and acidic residues" evidence="1">
    <location>
        <begin position="44"/>
        <end position="54"/>
    </location>
</feature>
<accession>A0A0F7ZZL4</accession>
<proteinExistence type="predicted"/>
<feature type="compositionally biased region" description="Polar residues" evidence="1">
    <location>
        <begin position="192"/>
        <end position="202"/>
    </location>
</feature>
<evidence type="ECO:0000256" key="1">
    <source>
        <dbReference type="SAM" id="MobiDB-lite"/>
    </source>
</evidence>
<dbReference type="Proteomes" id="UP000054481">
    <property type="component" value="Unassembled WGS sequence"/>
</dbReference>
<evidence type="ECO:0008006" key="4">
    <source>
        <dbReference type="Google" id="ProtNLM"/>
    </source>
</evidence>
<evidence type="ECO:0000313" key="2">
    <source>
        <dbReference type="EMBL" id="KJZ74427.1"/>
    </source>
</evidence>
<gene>
    <name evidence="2" type="ORF">HIM_06237</name>
</gene>
<feature type="compositionally biased region" description="Basic and acidic residues" evidence="1">
    <location>
        <begin position="544"/>
        <end position="562"/>
    </location>
</feature>
<feature type="region of interest" description="Disordered" evidence="1">
    <location>
        <begin position="502"/>
        <end position="576"/>
    </location>
</feature>
<feature type="compositionally biased region" description="Polar residues" evidence="1">
    <location>
        <begin position="233"/>
        <end position="243"/>
    </location>
</feature>
<feature type="region of interest" description="Disordered" evidence="1">
    <location>
        <begin position="44"/>
        <end position="285"/>
    </location>
</feature>
<feature type="compositionally biased region" description="Basic and acidic residues" evidence="1">
    <location>
        <begin position="589"/>
        <end position="598"/>
    </location>
</feature>
<evidence type="ECO:0000313" key="3">
    <source>
        <dbReference type="Proteomes" id="UP000054481"/>
    </source>
</evidence>
<dbReference type="EMBL" id="KQ030526">
    <property type="protein sequence ID" value="KJZ74427.1"/>
    <property type="molecule type" value="Genomic_DNA"/>
</dbReference>
<feature type="compositionally biased region" description="Acidic residues" evidence="1">
    <location>
        <begin position="511"/>
        <end position="524"/>
    </location>
</feature>
<feature type="region of interest" description="Disordered" evidence="1">
    <location>
        <begin position="589"/>
        <end position="624"/>
    </location>
</feature>
<dbReference type="OrthoDB" id="5369448at2759"/>
<feature type="compositionally biased region" description="Polar residues" evidence="1">
    <location>
        <begin position="170"/>
        <end position="184"/>
    </location>
</feature>
<organism evidence="2 3">
    <name type="scientific">Hirsutella minnesotensis 3608</name>
    <dbReference type="NCBI Taxonomy" id="1043627"/>
    <lineage>
        <taxon>Eukaryota</taxon>
        <taxon>Fungi</taxon>
        <taxon>Dikarya</taxon>
        <taxon>Ascomycota</taxon>
        <taxon>Pezizomycotina</taxon>
        <taxon>Sordariomycetes</taxon>
        <taxon>Hypocreomycetidae</taxon>
        <taxon>Hypocreales</taxon>
        <taxon>Ophiocordycipitaceae</taxon>
        <taxon>Hirsutella</taxon>
    </lineage>
</organism>
<feature type="compositionally biased region" description="Basic and acidic residues" evidence="1">
    <location>
        <begin position="133"/>
        <end position="146"/>
    </location>
</feature>
<protein>
    <recommendedName>
        <fullName evidence="4">Pathway-specific nitrogen regulator</fullName>
    </recommendedName>
</protein>
<feature type="compositionally biased region" description="Acidic residues" evidence="1">
    <location>
        <begin position="534"/>
        <end position="543"/>
    </location>
</feature>